<feature type="region of interest" description="Disordered" evidence="1">
    <location>
        <begin position="111"/>
        <end position="220"/>
    </location>
</feature>
<evidence type="ECO:0000313" key="3">
    <source>
        <dbReference type="Proteomes" id="UP000008021"/>
    </source>
</evidence>
<organism evidence="2">
    <name type="scientific">Oryza meridionalis</name>
    <dbReference type="NCBI Taxonomy" id="40149"/>
    <lineage>
        <taxon>Eukaryota</taxon>
        <taxon>Viridiplantae</taxon>
        <taxon>Streptophyta</taxon>
        <taxon>Embryophyta</taxon>
        <taxon>Tracheophyta</taxon>
        <taxon>Spermatophyta</taxon>
        <taxon>Magnoliopsida</taxon>
        <taxon>Liliopsida</taxon>
        <taxon>Poales</taxon>
        <taxon>Poaceae</taxon>
        <taxon>BOP clade</taxon>
        <taxon>Oryzoideae</taxon>
        <taxon>Oryzeae</taxon>
        <taxon>Oryzinae</taxon>
        <taxon>Oryza</taxon>
    </lineage>
</organism>
<dbReference type="Gramene" id="OMERI03G16250.1">
    <property type="protein sequence ID" value="OMERI03G16250.1"/>
    <property type="gene ID" value="OMERI03G16250"/>
</dbReference>
<accession>A0A0E0D0V5</accession>
<reference evidence="2" key="2">
    <citation type="submission" date="2018-05" db="EMBL/GenBank/DDBJ databases">
        <title>OmerRS3 (Oryza meridionalis Reference Sequence Version 3).</title>
        <authorList>
            <person name="Zhang J."/>
            <person name="Kudrna D."/>
            <person name="Lee S."/>
            <person name="Talag J."/>
            <person name="Welchert J."/>
            <person name="Wing R.A."/>
        </authorList>
    </citation>
    <scope>NUCLEOTIDE SEQUENCE [LARGE SCALE GENOMIC DNA]</scope>
    <source>
        <strain evidence="2">cv. OR44</strain>
    </source>
</reference>
<keyword evidence="3" id="KW-1185">Reference proteome</keyword>
<protein>
    <submittedName>
        <fullName evidence="2">Uncharacterized protein</fullName>
    </submittedName>
</protein>
<dbReference type="Proteomes" id="UP000008021">
    <property type="component" value="Chromosome 3"/>
</dbReference>
<sequence length="314" mass="34356">MGGAGMVGGSVSWTARAWASVSFLAVRVCAWKRKRKTMESRRKKRKALITSRPSNVYVWRHGSFLAVRSTIPSEKKLPSHATRRDARGIGVAHSRPPTPTLLPVNHARRIRVPDDETTTTAAATRPSRHPNGNRFSPRIPAACTAPRADDSNRAGRLNVPSSNPGEPAATSAHRPWFGSSAFAGGAQRGEGARSLRQNPWMRQRRRRRRRRRETGRGAYWPRAEAERHLFPPPPPPPPVRVVVFPSGGVAWRPALRSLPQYCSCSVTGSGLRRQAALACEDPVDETRPAAGGIQCESASAFVLSEGEGFQNDST</sequence>
<name>A0A0E0D0V5_9ORYZ</name>
<dbReference type="AlphaFoldDB" id="A0A0E0D0V5"/>
<evidence type="ECO:0000313" key="2">
    <source>
        <dbReference type="EnsemblPlants" id="OMERI03G16250.1"/>
    </source>
</evidence>
<dbReference type="EnsemblPlants" id="OMERI03G16250.1">
    <property type="protein sequence ID" value="OMERI03G16250.1"/>
    <property type="gene ID" value="OMERI03G16250"/>
</dbReference>
<reference evidence="2" key="1">
    <citation type="submission" date="2015-04" db="UniProtKB">
        <authorList>
            <consortium name="EnsemblPlants"/>
        </authorList>
    </citation>
    <scope>IDENTIFICATION</scope>
</reference>
<feature type="compositionally biased region" description="Basic residues" evidence="1">
    <location>
        <begin position="202"/>
        <end position="213"/>
    </location>
</feature>
<evidence type="ECO:0000256" key="1">
    <source>
        <dbReference type="SAM" id="MobiDB-lite"/>
    </source>
</evidence>
<proteinExistence type="predicted"/>